<dbReference type="SMART" id="SM01019">
    <property type="entry name" value="B3"/>
    <property type="match status" value="1"/>
</dbReference>
<dbReference type="PANTHER" id="PTHR31384">
    <property type="entry name" value="AUXIN RESPONSE FACTOR 4-RELATED"/>
    <property type="match status" value="1"/>
</dbReference>
<feature type="region of interest" description="Disordered" evidence="6">
    <location>
        <begin position="101"/>
        <end position="174"/>
    </location>
</feature>
<evidence type="ECO:0000256" key="6">
    <source>
        <dbReference type="SAM" id="MobiDB-lite"/>
    </source>
</evidence>
<name>A0ABD3BB96_9LAMI</name>
<evidence type="ECO:0000256" key="2">
    <source>
        <dbReference type="ARBA" id="ARBA00023015"/>
    </source>
</evidence>
<gene>
    <name evidence="8" type="ORF">CASFOL_041405</name>
</gene>
<feature type="domain" description="TF-B3" evidence="7">
    <location>
        <begin position="219"/>
        <end position="279"/>
    </location>
</feature>
<protein>
    <recommendedName>
        <fullName evidence="7">TF-B3 domain-containing protein</fullName>
    </recommendedName>
</protein>
<evidence type="ECO:0000256" key="4">
    <source>
        <dbReference type="ARBA" id="ARBA00023163"/>
    </source>
</evidence>
<evidence type="ECO:0000313" key="8">
    <source>
        <dbReference type="EMBL" id="KAL3614648.1"/>
    </source>
</evidence>
<dbReference type="Pfam" id="PF02362">
    <property type="entry name" value="B3"/>
    <property type="match status" value="1"/>
</dbReference>
<dbReference type="InterPro" id="IPR003340">
    <property type="entry name" value="B3_DNA-bd"/>
</dbReference>
<proteinExistence type="predicted"/>
<keyword evidence="3" id="KW-0238">DNA-binding</keyword>
<accession>A0ABD3BB96</accession>
<comment type="subcellular location">
    <subcellularLocation>
        <location evidence="1">Nucleus</location>
    </subcellularLocation>
</comment>
<comment type="caution">
    <text evidence="8">The sequence shown here is derived from an EMBL/GenBank/DDBJ whole genome shotgun (WGS) entry which is preliminary data.</text>
</comment>
<dbReference type="SUPFAM" id="SSF101936">
    <property type="entry name" value="DNA-binding pseudobarrel domain"/>
    <property type="match status" value="1"/>
</dbReference>
<keyword evidence="5" id="KW-0539">Nucleus</keyword>
<dbReference type="GO" id="GO:0005634">
    <property type="term" value="C:nucleus"/>
    <property type="evidence" value="ECO:0007669"/>
    <property type="project" value="UniProtKB-SubCell"/>
</dbReference>
<keyword evidence="2" id="KW-0805">Transcription regulation</keyword>
<dbReference type="Proteomes" id="UP001632038">
    <property type="component" value="Unassembled WGS sequence"/>
</dbReference>
<evidence type="ECO:0000259" key="7">
    <source>
        <dbReference type="PROSITE" id="PS50863"/>
    </source>
</evidence>
<dbReference type="Gene3D" id="2.40.330.10">
    <property type="entry name" value="DNA-binding pseudobarrel domain"/>
    <property type="match status" value="1"/>
</dbReference>
<dbReference type="GO" id="GO:0003677">
    <property type="term" value="F:DNA binding"/>
    <property type="evidence" value="ECO:0007669"/>
    <property type="project" value="UniProtKB-KW"/>
</dbReference>
<dbReference type="AlphaFoldDB" id="A0ABD3BB96"/>
<dbReference type="CDD" id="cd10017">
    <property type="entry name" value="B3_DNA"/>
    <property type="match status" value="1"/>
</dbReference>
<dbReference type="PROSITE" id="PS50863">
    <property type="entry name" value="B3"/>
    <property type="match status" value="1"/>
</dbReference>
<evidence type="ECO:0000256" key="1">
    <source>
        <dbReference type="ARBA" id="ARBA00004123"/>
    </source>
</evidence>
<sequence length="372" mass="41374">MAATVRASNDVAWLSIAGPEVTLPDQDSLVYYYPKGHFEQFNANAPATTPRRILCVVRSVGAFSVDVVTGRPVVKICLQPVGEGQRDEVAALNFLAPPEEEALPEDQELDNAPPHLQGQDLNNVPPQLDNPPHLQGQDLNNAQPHLQGQDLNNAPPHLQGQDLNNAPPHLQGLDEPPDVIPYYYKWLSKTDAKRSFRLTFQAHNNLLPKLAADGDSQLIRFIELSGAVWDFTHKRVDKNNQFLIEGWRKFVKTKRLVVGDTFIIRKVGGHFFIGFRKKSPVTPEGAVQQAVLEFNKAANGRDFEVMYFPATGVSNFVVDAGKVAAGSLEIRVGDKVQRRLQEDCGRDFMPWGIVMSIQDPADNWRSAEMDVV</sequence>
<evidence type="ECO:0000256" key="3">
    <source>
        <dbReference type="ARBA" id="ARBA00023125"/>
    </source>
</evidence>
<feature type="compositionally biased region" description="Polar residues" evidence="6">
    <location>
        <begin position="137"/>
        <end position="152"/>
    </location>
</feature>
<dbReference type="EMBL" id="JAVIJP010000103">
    <property type="protein sequence ID" value="KAL3614648.1"/>
    <property type="molecule type" value="Genomic_DNA"/>
</dbReference>
<dbReference type="InterPro" id="IPR044835">
    <property type="entry name" value="ARF_plant"/>
</dbReference>
<evidence type="ECO:0000313" key="9">
    <source>
        <dbReference type="Proteomes" id="UP001632038"/>
    </source>
</evidence>
<dbReference type="PANTHER" id="PTHR31384:SF94">
    <property type="entry name" value="AUXIN RESPONSE FACTOR 17"/>
    <property type="match status" value="1"/>
</dbReference>
<organism evidence="8 9">
    <name type="scientific">Castilleja foliolosa</name>
    <dbReference type="NCBI Taxonomy" id="1961234"/>
    <lineage>
        <taxon>Eukaryota</taxon>
        <taxon>Viridiplantae</taxon>
        <taxon>Streptophyta</taxon>
        <taxon>Embryophyta</taxon>
        <taxon>Tracheophyta</taxon>
        <taxon>Spermatophyta</taxon>
        <taxon>Magnoliopsida</taxon>
        <taxon>eudicotyledons</taxon>
        <taxon>Gunneridae</taxon>
        <taxon>Pentapetalae</taxon>
        <taxon>asterids</taxon>
        <taxon>lamiids</taxon>
        <taxon>Lamiales</taxon>
        <taxon>Orobanchaceae</taxon>
        <taxon>Pedicularideae</taxon>
        <taxon>Castillejinae</taxon>
        <taxon>Castilleja</taxon>
    </lineage>
</organism>
<evidence type="ECO:0000256" key="5">
    <source>
        <dbReference type="ARBA" id="ARBA00023242"/>
    </source>
</evidence>
<dbReference type="InterPro" id="IPR015300">
    <property type="entry name" value="DNA-bd_pseudobarrel_sf"/>
</dbReference>
<keyword evidence="9" id="KW-1185">Reference proteome</keyword>
<reference evidence="9" key="1">
    <citation type="journal article" date="2024" name="IScience">
        <title>Strigolactones Initiate the Formation of Haustorium-like Structures in Castilleja.</title>
        <authorList>
            <person name="Buerger M."/>
            <person name="Peterson D."/>
            <person name="Chory J."/>
        </authorList>
    </citation>
    <scope>NUCLEOTIDE SEQUENCE [LARGE SCALE GENOMIC DNA]</scope>
</reference>
<keyword evidence="4" id="KW-0804">Transcription</keyword>